<dbReference type="InterPro" id="IPR013783">
    <property type="entry name" value="Ig-like_fold"/>
</dbReference>
<dbReference type="SMART" id="SM00327">
    <property type="entry name" value="VWA"/>
    <property type="match status" value="2"/>
</dbReference>
<dbReference type="Gene3D" id="3.40.50.410">
    <property type="entry name" value="von Willebrand factor, type A domain"/>
    <property type="match status" value="1"/>
</dbReference>
<dbReference type="InterPro" id="IPR029062">
    <property type="entry name" value="Class_I_gatase-like"/>
</dbReference>
<dbReference type="Proteomes" id="UP000050277">
    <property type="component" value="Unassembled WGS sequence"/>
</dbReference>
<dbReference type="InterPro" id="IPR002035">
    <property type="entry name" value="VWF_A"/>
</dbReference>
<dbReference type="Pfam" id="PF07090">
    <property type="entry name" value="GATase1_like"/>
    <property type="match status" value="1"/>
</dbReference>
<dbReference type="PATRIC" id="fig|70996.4.peg.2468"/>
<dbReference type="PANTHER" id="PTHR37947:SF2">
    <property type="entry name" value="VON WILLEBRAND FACTOR TYPE A"/>
    <property type="match status" value="1"/>
</dbReference>
<feature type="region of interest" description="Disordered" evidence="1">
    <location>
        <begin position="872"/>
        <end position="950"/>
    </location>
</feature>
<evidence type="ECO:0000256" key="1">
    <source>
        <dbReference type="SAM" id="MobiDB-lite"/>
    </source>
</evidence>
<dbReference type="Pfam" id="PF00092">
    <property type="entry name" value="VWA"/>
    <property type="match status" value="1"/>
</dbReference>
<keyword evidence="5" id="KW-1185">Reference proteome</keyword>
<dbReference type="RefSeq" id="WP_054536842.1">
    <property type="nucleotide sequence ID" value="NZ_LGKP01000035.1"/>
</dbReference>
<gene>
    <name evidence="4" type="ORF">SE18_23215</name>
</gene>
<keyword evidence="2" id="KW-0472">Membrane</keyword>
<evidence type="ECO:0000259" key="3">
    <source>
        <dbReference type="PROSITE" id="PS50234"/>
    </source>
</evidence>
<evidence type="ECO:0000313" key="5">
    <source>
        <dbReference type="Proteomes" id="UP000050277"/>
    </source>
</evidence>
<feature type="domain" description="VWFA" evidence="3">
    <location>
        <begin position="66"/>
        <end position="248"/>
    </location>
</feature>
<dbReference type="STRING" id="70996.SE18_23215"/>
<dbReference type="EMBL" id="LGKP01000035">
    <property type="protein sequence ID" value="KPL81529.1"/>
    <property type="molecule type" value="Genomic_DNA"/>
</dbReference>
<evidence type="ECO:0000256" key="2">
    <source>
        <dbReference type="SAM" id="Phobius"/>
    </source>
</evidence>
<dbReference type="Gene3D" id="3.40.50.880">
    <property type="match status" value="2"/>
</dbReference>
<dbReference type="Pfam" id="PF13519">
    <property type="entry name" value="VWA_2"/>
    <property type="match status" value="1"/>
</dbReference>
<keyword evidence="2" id="KW-1133">Transmembrane helix</keyword>
<sequence>MLSFVRPEYLWFLLALPLVWLLGWFNSRGRSGQRRWLALGLRTLLLLCLIGSLAGTQVRQPVQNLTTVFLLDSSDSIAPSQRSTNEQFIAEALQSMQEGDKAAVVVFGENALVERVPSDIQRLGTIQSVPIAARTDISEALQLGLALFPADTQKRLVLLSDGGENSGRALEMVPLAQRRNVPIDIVPTGIEQGNPEVAISAFRAPSAARTGQEIQLIATIESNTAQSAQLRWRADEQIVLEEAISLPVGTTSFTTSLVVKDQGFHRYSAQVVPTNDTRAQNNVAASLVQIGGPPKVLLVEGEVGDASALRPALEAANLVPVVVPATGLPTDLAALSDYEAILLLNVPARDIDQDTQKLLRSYVGDLGRGLAMIGGRQSFGVGGYTATPIEEALPVSMDVRNRQQRPDIALVFIIDKSGSMDACHCNGGDMAAREGGGTRKIDIAKEAVAQAASVLGKDDKLGVVTFDDAAHWTIELNKVPSQDDVVAALAPVPPSGQTNVVSGMNAAYEQLRQSDAKIKHAILLTDGWGHATDIGNIAENMNKDGITLSVVAAGNGSDNALQRYAELGGGRYYPARVMEEVPQIFLQETIQAVGTYIVEEQFTPAYAGDSPVLADLQEGLPSLLGYNGTVEKDNAQVILTASDGSPILAQWQYGLGRSIAWTSDLKGKWASNWVTWDQFPRFTAQLVGWLLPRISNDSVSGEASLIGSDVQIDIVANDEQGAPQTAMNVNARMVGPTGEAIDATLVEVGPGQYRARVASPIAGTYLIQVVGNDANGKPAFARTLGLIVPYSPEYRQGQANPELLSTLAKATAGRSLSQPIQAFDHTLDAVRRATPIDLGLLFAALVLLLLDVAARRLNLRRKDFTALQAARKERQTAAAVPTATMSSLQGAKGRARQQMFSDKSEREVKPKDNPATTPLPSKPENSTKAIDEAEDPIERLRAAKNRARRQ</sequence>
<dbReference type="PROSITE" id="PS50234">
    <property type="entry name" value="VWFA"/>
    <property type="match status" value="2"/>
</dbReference>
<dbReference type="SUPFAM" id="SSF52317">
    <property type="entry name" value="Class I glutamine amidotransferase-like"/>
    <property type="match status" value="1"/>
</dbReference>
<dbReference type="PANTHER" id="PTHR37947">
    <property type="entry name" value="BLL2462 PROTEIN"/>
    <property type="match status" value="1"/>
</dbReference>
<comment type="caution">
    <text evidence="4">The sequence shown here is derived from an EMBL/GenBank/DDBJ whole genome shotgun (WGS) entry which is preliminary data.</text>
</comment>
<dbReference type="OrthoDB" id="9781333at2"/>
<protein>
    <recommendedName>
        <fullName evidence="3">VWFA domain-containing protein</fullName>
    </recommendedName>
</protein>
<reference evidence="4 5" key="1">
    <citation type="submission" date="2015-07" db="EMBL/GenBank/DDBJ databases">
        <title>Whole genome sequence of Herpetosiphon geysericola DSM 7119.</title>
        <authorList>
            <person name="Hemp J."/>
            <person name="Ward L.M."/>
            <person name="Pace L.A."/>
            <person name="Fischer W.W."/>
        </authorList>
    </citation>
    <scope>NUCLEOTIDE SEQUENCE [LARGE SCALE GENOMIC DNA]</scope>
    <source>
        <strain evidence="4 5">DSM 7119</strain>
    </source>
</reference>
<dbReference type="InterPro" id="IPR036465">
    <property type="entry name" value="vWFA_dom_sf"/>
</dbReference>
<dbReference type="Gene3D" id="2.60.40.10">
    <property type="entry name" value="Immunoglobulins"/>
    <property type="match status" value="1"/>
</dbReference>
<feature type="domain" description="VWFA" evidence="3">
    <location>
        <begin position="409"/>
        <end position="593"/>
    </location>
</feature>
<dbReference type="SUPFAM" id="SSF53300">
    <property type="entry name" value="vWA-like"/>
    <property type="match status" value="2"/>
</dbReference>
<feature type="transmembrane region" description="Helical" evidence="2">
    <location>
        <begin position="6"/>
        <end position="24"/>
    </location>
</feature>
<evidence type="ECO:0000313" key="4">
    <source>
        <dbReference type="EMBL" id="KPL81529.1"/>
    </source>
</evidence>
<dbReference type="AlphaFoldDB" id="A0A0P6YGW4"/>
<organism evidence="4 5">
    <name type="scientific">Herpetosiphon geysericola</name>
    <dbReference type="NCBI Taxonomy" id="70996"/>
    <lineage>
        <taxon>Bacteria</taxon>
        <taxon>Bacillati</taxon>
        <taxon>Chloroflexota</taxon>
        <taxon>Chloroflexia</taxon>
        <taxon>Herpetosiphonales</taxon>
        <taxon>Herpetosiphonaceae</taxon>
        <taxon>Herpetosiphon</taxon>
    </lineage>
</organism>
<feature type="transmembrane region" description="Helical" evidence="2">
    <location>
        <begin position="36"/>
        <end position="55"/>
    </location>
</feature>
<dbReference type="CDD" id="cd00198">
    <property type="entry name" value="vWFA"/>
    <property type="match status" value="2"/>
</dbReference>
<keyword evidence="2" id="KW-0812">Transmembrane</keyword>
<accession>A0A0P6YGW4</accession>
<name>A0A0P6YGW4_9CHLR</name>
<feature type="compositionally biased region" description="Polar residues" evidence="1">
    <location>
        <begin position="914"/>
        <end position="928"/>
    </location>
</feature>
<dbReference type="InterPro" id="IPR010768">
    <property type="entry name" value="GATase1-like"/>
</dbReference>
<proteinExistence type="predicted"/>
<feature type="compositionally biased region" description="Basic and acidic residues" evidence="1">
    <location>
        <begin position="902"/>
        <end position="912"/>
    </location>
</feature>